<name>A0AAD2GV07_9AGAR</name>
<comment type="caution">
    <text evidence="2">The sequence shown here is derived from an EMBL/GenBank/DDBJ whole genome shotgun (WGS) entry which is preliminary data.</text>
</comment>
<organism evidence="2 3">
    <name type="scientific">Mycena citricolor</name>
    <dbReference type="NCBI Taxonomy" id="2018698"/>
    <lineage>
        <taxon>Eukaryota</taxon>
        <taxon>Fungi</taxon>
        <taxon>Dikarya</taxon>
        <taxon>Basidiomycota</taxon>
        <taxon>Agaricomycotina</taxon>
        <taxon>Agaricomycetes</taxon>
        <taxon>Agaricomycetidae</taxon>
        <taxon>Agaricales</taxon>
        <taxon>Marasmiineae</taxon>
        <taxon>Mycenaceae</taxon>
        <taxon>Mycena</taxon>
    </lineage>
</organism>
<dbReference type="Proteomes" id="UP001295794">
    <property type="component" value="Unassembled WGS sequence"/>
</dbReference>
<dbReference type="GO" id="GO:0006772">
    <property type="term" value="P:thiamine metabolic process"/>
    <property type="evidence" value="ECO:0007669"/>
    <property type="project" value="UniProtKB-ARBA"/>
</dbReference>
<dbReference type="Pfam" id="PF03070">
    <property type="entry name" value="TENA_THI-4"/>
    <property type="match status" value="1"/>
</dbReference>
<reference evidence="2" key="1">
    <citation type="submission" date="2023-11" db="EMBL/GenBank/DDBJ databases">
        <authorList>
            <person name="De Vega J J."/>
            <person name="De Vega J J."/>
        </authorList>
    </citation>
    <scope>NUCLEOTIDE SEQUENCE</scope>
</reference>
<evidence type="ECO:0000313" key="2">
    <source>
        <dbReference type="EMBL" id="CAK5263700.1"/>
    </source>
</evidence>
<dbReference type="AlphaFoldDB" id="A0AAD2GV07"/>
<dbReference type="InterPro" id="IPR004305">
    <property type="entry name" value="Thiaminase-2/PQQC"/>
</dbReference>
<dbReference type="EMBL" id="CAVNYO010000044">
    <property type="protein sequence ID" value="CAK5263700.1"/>
    <property type="molecule type" value="Genomic_DNA"/>
</dbReference>
<proteinExistence type="predicted"/>
<sequence length="172" mass="19054">MRVHCCSLLAAKSDSFPAIDSAMQTTLNVLREIDTHKAFCAGFGVSLEELDATEESIETTAYGCYLMDIGLKGDTMKLLIVLLACLLGYGEVGLRLKTAELEGNPYRRWIEDYSGPHYQGAVRAGLELIEERAQADPPSSARLKEWLMVWDQCTRLETAFWAMGLNAAQADQ</sequence>
<dbReference type="SUPFAM" id="SSF48613">
    <property type="entry name" value="Heme oxygenase-like"/>
    <property type="match status" value="1"/>
</dbReference>
<accession>A0AAD2GV07</accession>
<protein>
    <recommendedName>
        <fullName evidence="1">Thiaminase-2/PQQC domain-containing protein</fullName>
    </recommendedName>
</protein>
<keyword evidence="3" id="KW-1185">Reference proteome</keyword>
<dbReference type="Gene3D" id="1.20.910.10">
    <property type="entry name" value="Heme oxygenase-like"/>
    <property type="match status" value="1"/>
</dbReference>
<evidence type="ECO:0000313" key="3">
    <source>
        <dbReference type="Proteomes" id="UP001295794"/>
    </source>
</evidence>
<gene>
    <name evidence="2" type="ORF">MYCIT1_LOCUS3273</name>
</gene>
<evidence type="ECO:0000259" key="1">
    <source>
        <dbReference type="Pfam" id="PF03070"/>
    </source>
</evidence>
<dbReference type="InterPro" id="IPR016084">
    <property type="entry name" value="Haem_Oase-like_multi-hlx"/>
</dbReference>
<feature type="domain" description="Thiaminase-2/PQQC" evidence="1">
    <location>
        <begin position="5"/>
        <end position="166"/>
    </location>
</feature>